<dbReference type="STRING" id="690567.1295"/>
<dbReference type="NCBIfam" id="TIGR00738">
    <property type="entry name" value="rrf2_super"/>
    <property type="match status" value="1"/>
</dbReference>
<dbReference type="Proteomes" id="UP000045545">
    <property type="component" value="Unassembled WGS sequence"/>
</dbReference>
<keyword evidence="2" id="KW-1185">Reference proteome</keyword>
<dbReference type="AlphaFoldDB" id="A0A0E4C8G4"/>
<sequence length="133" mass="14255">MQLTRQAEYALKTLLELASHPFGEILSSKVISERQDISEDFLKKTIQLLSLSGLVVTQRGNQGGVRLAKPADQITIADVVTAIEGPIAINPCLAPGYSCPNRATCQISPILSRAQQALLAELSRESLADLAGK</sequence>
<name>A0A0E4C8G4_9FIRM</name>
<protein>
    <submittedName>
        <fullName evidence="1">Transcription regulator Rrf2-like</fullName>
    </submittedName>
</protein>
<dbReference type="InterPro" id="IPR036390">
    <property type="entry name" value="WH_DNA-bd_sf"/>
</dbReference>
<dbReference type="PROSITE" id="PS51197">
    <property type="entry name" value="HTH_RRF2_2"/>
    <property type="match status" value="1"/>
</dbReference>
<dbReference type="PANTHER" id="PTHR33221">
    <property type="entry name" value="WINGED HELIX-TURN-HELIX TRANSCRIPTIONAL REGULATOR, RRF2 FAMILY"/>
    <property type="match status" value="1"/>
</dbReference>
<dbReference type="Pfam" id="PF02082">
    <property type="entry name" value="Rrf2"/>
    <property type="match status" value="1"/>
</dbReference>
<dbReference type="SUPFAM" id="SSF46785">
    <property type="entry name" value="Winged helix' DNA-binding domain"/>
    <property type="match status" value="1"/>
</dbReference>
<dbReference type="GO" id="GO:0005829">
    <property type="term" value="C:cytosol"/>
    <property type="evidence" value="ECO:0007669"/>
    <property type="project" value="TreeGrafter"/>
</dbReference>
<dbReference type="OrthoDB" id="9808360at2"/>
<dbReference type="InterPro" id="IPR036388">
    <property type="entry name" value="WH-like_DNA-bd_sf"/>
</dbReference>
<dbReference type="PROSITE" id="PS01332">
    <property type="entry name" value="HTH_RRF2_1"/>
    <property type="match status" value="1"/>
</dbReference>
<gene>
    <name evidence="1" type="ORF">1295</name>
</gene>
<proteinExistence type="predicted"/>
<dbReference type="EMBL" id="CGIH01000026">
    <property type="protein sequence ID" value="CFX48301.1"/>
    <property type="molecule type" value="Genomic_DNA"/>
</dbReference>
<organism evidence="1 2">
    <name type="scientific">Syntrophomonas zehnderi OL-4</name>
    <dbReference type="NCBI Taxonomy" id="690567"/>
    <lineage>
        <taxon>Bacteria</taxon>
        <taxon>Bacillati</taxon>
        <taxon>Bacillota</taxon>
        <taxon>Clostridia</taxon>
        <taxon>Eubacteriales</taxon>
        <taxon>Syntrophomonadaceae</taxon>
        <taxon>Syntrophomonas</taxon>
    </lineage>
</organism>
<reference evidence="1 2" key="1">
    <citation type="submission" date="2015-03" db="EMBL/GenBank/DDBJ databases">
        <authorList>
            <person name="Murphy D."/>
        </authorList>
    </citation>
    <scope>NUCLEOTIDE SEQUENCE [LARGE SCALE GENOMIC DNA]</scope>
    <source>
        <strain evidence="1 2">OL-4</strain>
    </source>
</reference>
<evidence type="ECO:0000313" key="1">
    <source>
        <dbReference type="EMBL" id="CFX48301.1"/>
    </source>
</evidence>
<dbReference type="RefSeq" id="WP_046496754.1">
    <property type="nucleotide sequence ID" value="NZ_CGIH01000026.1"/>
</dbReference>
<dbReference type="InterPro" id="IPR030489">
    <property type="entry name" value="TR_Rrf2-type_CS"/>
</dbReference>
<evidence type="ECO:0000313" key="2">
    <source>
        <dbReference type="Proteomes" id="UP000045545"/>
    </source>
</evidence>
<dbReference type="PANTHER" id="PTHR33221:SF2">
    <property type="entry name" value="TRANSCRIPTIONAL REGULATOR"/>
    <property type="match status" value="1"/>
</dbReference>
<dbReference type="Gene3D" id="1.10.10.10">
    <property type="entry name" value="Winged helix-like DNA-binding domain superfamily/Winged helix DNA-binding domain"/>
    <property type="match status" value="1"/>
</dbReference>
<dbReference type="InterPro" id="IPR000944">
    <property type="entry name" value="Tscrpt_reg_Rrf2"/>
</dbReference>
<accession>A0A0E4C8G4</accession>
<dbReference type="GO" id="GO:0003700">
    <property type="term" value="F:DNA-binding transcription factor activity"/>
    <property type="evidence" value="ECO:0007669"/>
    <property type="project" value="TreeGrafter"/>
</dbReference>